<sequence length="323" mass="36869">MPGACKTPQGNCTRFPFFSDFKGQNRVALSALETAILSCIFLVSLLVNICAISLLARTKKKLRTANYLVLNLFCADLLFISAIPVILVVRWTESWVLGDVVCHMLFYVISLSGSVTILSLAAVSLERVVCIVRLRHTARFSCKLLEVQICTLVWPSIAGEISWDVTFTFVVFIIPGLVIVISYTKILQITKASRRRLNVSLAYSEIHQIRVSQQDYKLFRTLFVLMISFFIMWSPIVITILLILVQNFKHDLNILPSFFFWIMAFTFANSAVNPVLYNVAHFRHEWRQFLLCCAALPGRRMTNTETTGRRNDHRESNLSVIYK</sequence>
<reference evidence="11" key="3">
    <citation type="submission" date="2025-09" db="UniProtKB">
        <authorList>
            <consortium name="Ensembl"/>
        </authorList>
    </citation>
    <scope>IDENTIFICATION</scope>
</reference>
<dbReference type="Gene3D" id="1.20.1070.10">
    <property type="entry name" value="Rhodopsin 7-helix transmembrane proteins"/>
    <property type="match status" value="2"/>
</dbReference>
<accession>A0A8C4YPP9</accession>
<organism evidence="11 12">
    <name type="scientific">Gopherus evgoodei</name>
    <name type="common">Goodes thornscrub tortoise</name>
    <dbReference type="NCBI Taxonomy" id="1825980"/>
    <lineage>
        <taxon>Eukaryota</taxon>
        <taxon>Metazoa</taxon>
        <taxon>Chordata</taxon>
        <taxon>Craniata</taxon>
        <taxon>Vertebrata</taxon>
        <taxon>Euteleostomi</taxon>
        <taxon>Archelosauria</taxon>
        <taxon>Testudinata</taxon>
        <taxon>Testudines</taxon>
        <taxon>Cryptodira</taxon>
        <taxon>Durocryptodira</taxon>
        <taxon>Testudinoidea</taxon>
        <taxon>Testudinidae</taxon>
        <taxon>Gopherus</taxon>
    </lineage>
</organism>
<evidence type="ECO:0000313" key="12">
    <source>
        <dbReference type="Proteomes" id="UP000694390"/>
    </source>
</evidence>
<dbReference type="GO" id="GO:0004930">
    <property type="term" value="F:G protein-coupled receptor activity"/>
    <property type="evidence" value="ECO:0007669"/>
    <property type="project" value="UniProtKB-KW"/>
</dbReference>
<feature type="transmembrane region" description="Helical" evidence="9">
    <location>
        <begin position="35"/>
        <end position="56"/>
    </location>
</feature>
<feature type="transmembrane region" description="Helical" evidence="9">
    <location>
        <begin position="104"/>
        <end position="123"/>
    </location>
</feature>
<feature type="compositionally biased region" description="Basic and acidic residues" evidence="8">
    <location>
        <begin position="307"/>
        <end position="316"/>
    </location>
</feature>
<reference evidence="11" key="2">
    <citation type="submission" date="2025-08" db="UniProtKB">
        <authorList>
            <consortium name="Ensembl"/>
        </authorList>
    </citation>
    <scope>IDENTIFICATION</scope>
</reference>
<evidence type="ECO:0000256" key="7">
    <source>
        <dbReference type="ARBA" id="ARBA00023224"/>
    </source>
</evidence>
<name>A0A8C4YPP9_9SAUR</name>
<reference evidence="11" key="1">
    <citation type="submission" date="2019-06" db="EMBL/GenBank/DDBJ databases">
        <title>G10K-VGP Goodes thornscrub tortoise genome, primary haplotype.</title>
        <authorList>
            <person name="Murphy B."/>
            <person name="Edwards T."/>
            <person name="Rhie A."/>
            <person name="Koren S."/>
            <person name="Phillippy A."/>
            <person name="Fedrigo O."/>
            <person name="Haase B."/>
            <person name="Mountcastle J."/>
            <person name="Lewin H."/>
            <person name="Damas J."/>
            <person name="Howe K."/>
            <person name="Formenti G."/>
            <person name="Myers G."/>
            <person name="Durbin R."/>
            <person name="Jarvis E.D."/>
        </authorList>
    </citation>
    <scope>NUCLEOTIDE SEQUENCE [LARGE SCALE GENOMIC DNA]</scope>
</reference>
<feature type="transmembrane region" description="Helical" evidence="9">
    <location>
        <begin position="68"/>
        <end position="92"/>
    </location>
</feature>
<keyword evidence="7" id="KW-0807">Transducer</keyword>
<feature type="transmembrane region" description="Helical" evidence="9">
    <location>
        <begin position="144"/>
        <end position="163"/>
    </location>
</feature>
<dbReference type="Pfam" id="PF00001">
    <property type="entry name" value="7tm_1"/>
    <property type="match status" value="1"/>
</dbReference>
<dbReference type="CDD" id="cd00637">
    <property type="entry name" value="7tm_classA_rhodopsin-like"/>
    <property type="match status" value="1"/>
</dbReference>
<protein>
    <submittedName>
        <fullName evidence="11">Free fatty acid receptor 4</fullName>
    </submittedName>
</protein>
<evidence type="ECO:0000256" key="1">
    <source>
        <dbReference type="ARBA" id="ARBA00004141"/>
    </source>
</evidence>
<dbReference type="PANTHER" id="PTHR45695:SF37">
    <property type="entry name" value="FREE FATTY ACID RECEPTOR 4-LIKE"/>
    <property type="match status" value="1"/>
</dbReference>
<dbReference type="InterPro" id="IPR000276">
    <property type="entry name" value="GPCR_Rhodpsn"/>
</dbReference>
<evidence type="ECO:0000256" key="9">
    <source>
        <dbReference type="SAM" id="Phobius"/>
    </source>
</evidence>
<dbReference type="Proteomes" id="UP000694390">
    <property type="component" value="Chromosome 7"/>
</dbReference>
<evidence type="ECO:0000313" key="11">
    <source>
        <dbReference type="Ensembl" id="ENSGEVP00005028107.1"/>
    </source>
</evidence>
<dbReference type="OrthoDB" id="9880339at2759"/>
<feature type="domain" description="G-protein coupled receptors family 1 profile" evidence="10">
    <location>
        <begin position="47"/>
        <end position="277"/>
    </location>
</feature>
<keyword evidence="5 9" id="KW-0472">Membrane</keyword>
<dbReference type="GO" id="GO:0005886">
    <property type="term" value="C:plasma membrane"/>
    <property type="evidence" value="ECO:0007669"/>
    <property type="project" value="TreeGrafter"/>
</dbReference>
<evidence type="ECO:0000256" key="2">
    <source>
        <dbReference type="ARBA" id="ARBA00022692"/>
    </source>
</evidence>
<dbReference type="SUPFAM" id="SSF81321">
    <property type="entry name" value="Family A G protein-coupled receptor-like"/>
    <property type="match status" value="1"/>
</dbReference>
<evidence type="ECO:0000256" key="3">
    <source>
        <dbReference type="ARBA" id="ARBA00022989"/>
    </source>
</evidence>
<feature type="transmembrane region" description="Helical" evidence="9">
    <location>
        <begin position="258"/>
        <end position="280"/>
    </location>
</feature>
<evidence type="ECO:0000256" key="8">
    <source>
        <dbReference type="SAM" id="MobiDB-lite"/>
    </source>
</evidence>
<evidence type="ECO:0000256" key="4">
    <source>
        <dbReference type="ARBA" id="ARBA00023040"/>
    </source>
</evidence>
<keyword evidence="3 9" id="KW-1133">Transmembrane helix</keyword>
<dbReference type="Ensembl" id="ENSGEVT00005029553.1">
    <property type="protein sequence ID" value="ENSGEVP00005028107.1"/>
    <property type="gene ID" value="ENSGEVG00005019798.1"/>
</dbReference>
<evidence type="ECO:0000256" key="6">
    <source>
        <dbReference type="ARBA" id="ARBA00023170"/>
    </source>
</evidence>
<dbReference type="PROSITE" id="PS50262">
    <property type="entry name" value="G_PROTEIN_RECEP_F1_2"/>
    <property type="match status" value="1"/>
</dbReference>
<dbReference type="PANTHER" id="PTHR45695">
    <property type="entry name" value="LEUCOKININ RECEPTOR-RELATED"/>
    <property type="match status" value="1"/>
</dbReference>
<dbReference type="AlphaFoldDB" id="A0A8C4YPP9"/>
<keyword evidence="2 9" id="KW-0812">Transmembrane</keyword>
<dbReference type="PRINTS" id="PR00237">
    <property type="entry name" value="GPCRRHODOPSN"/>
</dbReference>
<feature type="region of interest" description="Disordered" evidence="8">
    <location>
        <begin position="303"/>
        <end position="323"/>
    </location>
</feature>
<keyword evidence="4" id="KW-0297">G-protein coupled receptor</keyword>
<feature type="transmembrane region" description="Helical" evidence="9">
    <location>
        <begin position="169"/>
        <end position="187"/>
    </location>
</feature>
<proteinExistence type="predicted"/>
<dbReference type="InterPro" id="IPR017452">
    <property type="entry name" value="GPCR_Rhodpsn_7TM"/>
</dbReference>
<gene>
    <name evidence="11" type="primary">FFAR4</name>
</gene>
<evidence type="ECO:0000259" key="10">
    <source>
        <dbReference type="PROSITE" id="PS50262"/>
    </source>
</evidence>
<dbReference type="GeneTree" id="ENSGT01130000278263"/>
<keyword evidence="12" id="KW-1185">Reference proteome</keyword>
<comment type="subcellular location">
    <subcellularLocation>
        <location evidence="1">Membrane</location>
        <topology evidence="1">Multi-pass membrane protein</topology>
    </subcellularLocation>
</comment>
<feature type="transmembrane region" description="Helical" evidence="9">
    <location>
        <begin position="222"/>
        <end position="246"/>
    </location>
</feature>
<keyword evidence="6" id="KW-0675">Receptor</keyword>
<evidence type="ECO:0000256" key="5">
    <source>
        <dbReference type="ARBA" id="ARBA00023136"/>
    </source>
</evidence>